<comment type="similarity">
    <text evidence="1">Belongs to the arrestin family.</text>
</comment>
<dbReference type="InterPro" id="IPR014752">
    <property type="entry name" value="Arrestin-like_C"/>
</dbReference>
<dbReference type="Pfam" id="PF00339">
    <property type="entry name" value="Arrestin_N"/>
    <property type="match status" value="1"/>
</dbReference>
<evidence type="ECO:0000256" key="1">
    <source>
        <dbReference type="ARBA" id="ARBA00005298"/>
    </source>
</evidence>
<proteinExistence type="inferred from homology"/>
<gene>
    <name evidence="4" type="primary">LOC101853317</name>
</gene>
<dbReference type="PANTHER" id="PTHR11188:SF176">
    <property type="entry name" value="ARRESTIN DOMAIN-CONTAINING PROTEIN 1"/>
    <property type="match status" value="1"/>
</dbReference>
<evidence type="ECO:0000313" key="3">
    <source>
        <dbReference type="Proteomes" id="UP000694888"/>
    </source>
</evidence>
<accession>A0ABM1VTP0</accession>
<dbReference type="InterPro" id="IPR014756">
    <property type="entry name" value="Ig_E-set"/>
</dbReference>
<dbReference type="Proteomes" id="UP000694888">
    <property type="component" value="Unplaced"/>
</dbReference>
<evidence type="ECO:0000313" key="4">
    <source>
        <dbReference type="RefSeq" id="XP_035825782.1"/>
    </source>
</evidence>
<keyword evidence="3" id="KW-1185">Reference proteome</keyword>
<feature type="domain" description="Arrestin-like N-terminal" evidence="2">
    <location>
        <begin position="7"/>
        <end position="128"/>
    </location>
</feature>
<dbReference type="GeneID" id="101853317"/>
<organism evidence="3 4">
    <name type="scientific">Aplysia californica</name>
    <name type="common">California sea hare</name>
    <dbReference type="NCBI Taxonomy" id="6500"/>
    <lineage>
        <taxon>Eukaryota</taxon>
        <taxon>Metazoa</taxon>
        <taxon>Spiralia</taxon>
        <taxon>Lophotrochozoa</taxon>
        <taxon>Mollusca</taxon>
        <taxon>Gastropoda</taxon>
        <taxon>Heterobranchia</taxon>
        <taxon>Euthyneura</taxon>
        <taxon>Tectipleura</taxon>
        <taxon>Aplysiida</taxon>
        <taxon>Aplysioidea</taxon>
        <taxon>Aplysiidae</taxon>
        <taxon>Aplysia</taxon>
    </lineage>
</organism>
<dbReference type="RefSeq" id="XP_035825782.1">
    <property type="nucleotide sequence ID" value="XM_035969889.1"/>
</dbReference>
<dbReference type="InterPro" id="IPR011021">
    <property type="entry name" value="Arrestin-like_N"/>
</dbReference>
<protein>
    <submittedName>
        <fullName evidence="4">Arrestin domain-containing protein 3</fullName>
    </submittedName>
</protein>
<name>A0ABM1VTP0_APLCA</name>
<sequence length="134" mass="15681">MGKLSIFKIVFSRNKEKYQPGDVVEGHVAIEIKDGIKVKGIYLECVGEASVGWSESQPTSSDKNRRNHIRYYKANETYFRYERELMKRATERRGSISVQEGSYMYPFNFRLPQHIPSSFEGSLGHVRYWDKHLI</sequence>
<dbReference type="PANTHER" id="PTHR11188">
    <property type="entry name" value="ARRESTIN DOMAIN CONTAINING PROTEIN"/>
    <property type="match status" value="1"/>
</dbReference>
<dbReference type="InterPro" id="IPR050357">
    <property type="entry name" value="Arrestin_domain-protein"/>
</dbReference>
<dbReference type="SUPFAM" id="SSF81296">
    <property type="entry name" value="E set domains"/>
    <property type="match status" value="1"/>
</dbReference>
<dbReference type="Gene3D" id="2.60.40.640">
    <property type="match status" value="1"/>
</dbReference>
<evidence type="ECO:0000259" key="2">
    <source>
        <dbReference type="Pfam" id="PF00339"/>
    </source>
</evidence>
<reference evidence="4" key="1">
    <citation type="submission" date="2025-08" db="UniProtKB">
        <authorList>
            <consortium name="RefSeq"/>
        </authorList>
    </citation>
    <scope>IDENTIFICATION</scope>
</reference>